<feature type="transmembrane region" description="Helical" evidence="3">
    <location>
        <begin position="170"/>
        <end position="193"/>
    </location>
</feature>
<evidence type="ECO:0000256" key="3">
    <source>
        <dbReference type="SAM" id="Phobius"/>
    </source>
</evidence>
<dbReference type="Proteomes" id="UP000480570">
    <property type="component" value="Unassembled WGS sequence"/>
</dbReference>
<evidence type="ECO:0000259" key="4">
    <source>
        <dbReference type="Pfam" id="PF00892"/>
    </source>
</evidence>
<evidence type="ECO:0000313" key="6">
    <source>
        <dbReference type="Proteomes" id="UP000480570"/>
    </source>
</evidence>
<dbReference type="InterPro" id="IPR000620">
    <property type="entry name" value="EamA_dom"/>
</dbReference>
<feature type="transmembrane region" description="Helical" evidence="3">
    <location>
        <begin position="232"/>
        <end position="252"/>
    </location>
</feature>
<feature type="transmembrane region" description="Helical" evidence="3">
    <location>
        <begin position="39"/>
        <end position="66"/>
    </location>
</feature>
<keyword evidence="3" id="KW-1133">Transmembrane helix</keyword>
<dbReference type="EMBL" id="WEZT01000046">
    <property type="protein sequence ID" value="MYV06436.1"/>
    <property type="molecule type" value="Genomic_DNA"/>
</dbReference>
<comment type="similarity">
    <text evidence="2">Belongs to the EamA transporter family.</text>
</comment>
<feature type="transmembrane region" description="Helical" evidence="3">
    <location>
        <begin position="205"/>
        <end position="226"/>
    </location>
</feature>
<reference evidence="5 6" key="1">
    <citation type="journal article" date="2019" name="Appl. Environ. Microbiol.">
        <title>Genetic determinants of hydroxycinnamic acid metabolism in heterofermentative lactobacilli.</title>
        <authorList>
            <person name="Gaur G."/>
            <person name="Oh J.H."/>
            <person name="Filannino P."/>
            <person name="Gobbetti M."/>
            <person name="van Pijkeren J.P."/>
            <person name="Ganzle M.G."/>
        </authorList>
    </citation>
    <scope>NUCLEOTIDE SEQUENCE [LARGE SCALE GENOMIC DNA]</scope>
    <source>
        <strain evidence="5 6">FUA3583</strain>
    </source>
</reference>
<evidence type="ECO:0000256" key="2">
    <source>
        <dbReference type="ARBA" id="ARBA00007362"/>
    </source>
</evidence>
<dbReference type="PANTHER" id="PTHR22911">
    <property type="entry name" value="ACYL-MALONYL CONDENSING ENZYME-RELATED"/>
    <property type="match status" value="1"/>
</dbReference>
<feature type="transmembrane region" description="Helical" evidence="3">
    <location>
        <begin position="141"/>
        <end position="164"/>
    </location>
</feature>
<gene>
    <name evidence="5" type="ORF">GB992_11520</name>
</gene>
<evidence type="ECO:0000313" key="5">
    <source>
        <dbReference type="EMBL" id="MYV06436.1"/>
    </source>
</evidence>
<feature type="transmembrane region" description="Helical" evidence="3">
    <location>
        <begin position="291"/>
        <end position="308"/>
    </location>
</feature>
<feature type="domain" description="EamA" evidence="4">
    <location>
        <begin position="15"/>
        <end position="157"/>
    </location>
</feature>
<accession>A0A7C9IVF6</accession>
<organism evidence="5 6">
    <name type="scientific">Furfurilactobacillus rossiae</name>
    <dbReference type="NCBI Taxonomy" id="231049"/>
    <lineage>
        <taxon>Bacteria</taxon>
        <taxon>Bacillati</taxon>
        <taxon>Bacillota</taxon>
        <taxon>Bacilli</taxon>
        <taxon>Lactobacillales</taxon>
        <taxon>Lactobacillaceae</taxon>
        <taxon>Furfurilactobacillus</taxon>
    </lineage>
</organism>
<dbReference type="PANTHER" id="PTHR22911:SF137">
    <property type="entry name" value="SOLUTE CARRIER FAMILY 35 MEMBER G2-RELATED"/>
    <property type="match status" value="1"/>
</dbReference>
<dbReference type="Pfam" id="PF00892">
    <property type="entry name" value="EamA"/>
    <property type="match status" value="1"/>
</dbReference>
<keyword evidence="3" id="KW-0472">Membrane</keyword>
<comment type="subcellular location">
    <subcellularLocation>
        <location evidence="1">Endomembrane system</location>
        <topology evidence="1">Multi-pass membrane protein</topology>
    </subcellularLocation>
</comment>
<keyword evidence="3" id="KW-0812">Transmembrane</keyword>
<feature type="transmembrane region" description="Helical" evidence="3">
    <location>
        <begin position="114"/>
        <end position="134"/>
    </location>
</feature>
<proteinExistence type="inferred from homology"/>
<comment type="caution">
    <text evidence="5">The sequence shown here is derived from an EMBL/GenBank/DDBJ whole genome shotgun (WGS) entry which is preliminary data.</text>
</comment>
<name>A0A7C9IVF6_9LACO</name>
<feature type="transmembrane region" description="Helical" evidence="3">
    <location>
        <begin position="87"/>
        <end position="108"/>
    </location>
</feature>
<dbReference type="SUPFAM" id="SSF103481">
    <property type="entry name" value="Multidrug resistance efflux transporter EmrE"/>
    <property type="match status" value="1"/>
</dbReference>
<feature type="transmembrane region" description="Helical" evidence="3">
    <location>
        <begin position="264"/>
        <end position="285"/>
    </location>
</feature>
<dbReference type="InterPro" id="IPR037185">
    <property type="entry name" value="EmrE-like"/>
</dbReference>
<sequence>MYDQRQYFRQRLNGLSGGALWGLDTVLIGLILAHGPFQYFAGTAPLIATFLHDSFSAMVLLILNIISNPKNYFFNFLRILKKSPSAHWVMFAAVFGGPVGMTGYALSIHYIGPTYTAIISAMYPAFGALLNFIVFRQRPNLSTIVGLSLAIGGTIFTGMSATITTNIRPIGFIFAALCVIGWGSESVISAYGMKNDLSSDDALQIRQLISGIVFAVGIIPIVPSGYHHVFEIFHSPIIFLLLLTAIAGSLSYKFYYGSINVLGAVQAMGLNISYSAWAIVIGIVVGNKASLTSLLLASIIILGSVLTADSKQLILRKIPIVARMIPKEHK</sequence>
<dbReference type="AlphaFoldDB" id="A0A7C9IVF6"/>
<protein>
    <submittedName>
        <fullName evidence="5">EamA family transporter</fullName>
    </submittedName>
</protein>
<feature type="transmembrane region" description="Helical" evidence="3">
    <location>
        <begin position="12"/>
        <end position="33"/>
    </location>
</feature>
<dbReference type="GO" id="GO:0016020">
    <property type="term" value="C:membrane"/>
    <property type="evidence" value="ECO:0007669"/>
    <property type="project" value="InterPro"/>
</dbReference>
<evidence type="ECO:0000256" key="1">
    <source>
        <dbReference type="ARBA" id="ARBA00004127"/>
    </source>
</evidence>